<evidence type="ECO:0000256" key="1">
    <source>
        <dbReference type="SAM" id="Coils"/>
    </source>
</evidence>
<dbReference type="AlphaFoldDB" id="A0A6G0VNT9"/>
<name>A0A6G0VNT9_APHCR</name>
<proteinExistence type="predicted"/>
<dbReference type="Proteomes" id="UP000478052">
    <property type="component" value="Unassembled WGS sequence"/>
</dbReference>
<dbReference type="OrthoDB" id="6613350at2759"/>
<feature type="non-terminal residue" evidence="3">
    <location>
        <position position="592"/>
    </location>
</feature>
<feature type="domain" description="DUF4371" evidence="2">
    <location>
        <begin position="174"/>
        <end position="366"/>
    </location>
</feature>
<evidence type="ECO:0000259" key="2">
    <source>
        <dbReference type="Pfam" id="PF14291"/>
    </source>
</evidence>
<protein>
    <submittedName>
        <fullName evidence="3">Zinc finger MYM-type protein 1-like isoform X2</fullName>
    </submittedName>
</protein>
<accession>A0A6G0VNT9</accession>
<evidence type="ECO:0000313" key="3">
    <source>
        <dbReference type="EMBL" id="KAF0703501.1"/>
    </source>
</evidence>
<sequence length="592" mass="69029">ENSVSINQGFPLLLNTSEVINNCQIDQTKLSSVSNNESPLTLQDNFSNFHCDLDRLLVKSFGAHTYDDKMLIVLRGRPTPKLPNLKSKTKNCYRYFNDSFYKTCDWLCGCSDKLYFWSCVLFSHSESNIWSKYGVTDMSNFHGLKTRHETSQLHIQALVNLKTFGNNRIDIWLSESLKKNITKHNEKVDNNRYIVSKLIDITCFLAKQELAFRAHNEKSNSLNKGNFIETFNLLSSIDDKLKFHISNSTVFTGLSNDIQNDLINSIKNVIILKIKNEIKNSNFLAIITDKTTDITKKSQLTTVFRYVNDKGVQERFIGFSDVSADRSAKSLADHFFSILPEYICDENKLVAQTYDGAAVMSGSYNGLQILIRQKYKNAIYIHCYAHKLDLVLKQSVSHIKEFKKRFPTIAPTRWNYNSRLINIMIEHKTEIKELMQSIVENADKWDAESLTCARGFCLTLENFDFNFNLIIFGKILPLARYLFDILQKKVFDISYCTQKINEFKQQLNEYRQKFDLAWNEVNDLEKEKIVTFRSKRCRMVQISIDRKINFKRLFYEIIDTISVKIDERFSEVNNLKFVGLLDFEKFSYYKDN</sequence>
<evidence type="ECO:0000313" key="4">
    <source>
        <dbReference type="Proteomes" id="UP000478052"/>
    </source>
</evidence>
<dbReference type="PANTHER" id="PTHR45749">
    <property type="match status" value="1"/>
</dbReference>
<keyword evidence="4" id="KW-1185">Reference proteome</keyword>
<reference evidence="3 4" key="1">
    <citation type="submission" date="2019-08" db="EMBL/GenBank/DDBJ databases">
        <title>Whole genome of Aphis craccivora.</title>
        <authorList>
            <person name="Voronova N.V."/>
            <person name="Shulinski R.S."/>
            <person name="Bandarenka Y.V."/>
            <person name="Zhorov D.G."/>
            <person name="Warner D."/>
        </authorList>
    </citation>
    <scope>NUCLEOTIDE SEQUENCE [LARGE SCALE GENOMIC DNA]</scope>
    <source>
        <strain evidence="3">180601</strain>
        <tissue evidence="3">Whole Body</tissue>
    </source>
</reference>
<dbReference type="InterPro" id="IPR025398">
    <property type="entry name" value="DUF4371"/>
</dbReference>
<dbReference type="Pfam" id="PF14291">
    <property type="entry name" value="DUF4371"/>
    <property type="match status" value="1"/>
</dbReference>
<dbReference type="PANTHER" id="PTHR45749:SF28">
    <property type="entry name" value="ZINC FINGER MYM-TYPE PROTEIN 1-LIKE-RELATED"/>
    <property type="match status" value="1"/>
</dbReference>
<comment type="caution">
    <text evidence="3">The sequence shown here is derived from an EMBL/GenBank/DDBJ whole genome shotgun (WGS) entry which is preliminary data.</text>
</comment>
<feature type="non-terminal residue" evidence="3">
    <location>
        <position position="1"/>
    </location>
</feature>
<dbReference type="InterPro" id="IPR012337">
    <property type="entry name" value="RNaseH-like_sf"/>
</dbReference>
<gene>
    <name evidence="3" type="ORF">FWK35_00037876</name>
</gene>
<organism evidence="3 4">
    <name type="scientific">Aphis craccivora</name>
    <name type="common">Cowpea aphid</name>
    <dbReference type="NCBI Taxonomy" id="307492"/>
    <lineage>
        <taxon>Eukaryota</taxon>
        <taxon>Metazoa</taxon>
        <taxon>Ecdysozoa</taxon>
        <taxon>Arthropoda</taxon>
        <taxon>Hexapoda</taxon>
        <taxon>Insecta</taxon>
        <taxon>Pterygota</taxon>
        <taxon>Neoptera</taxon>
        <taxon>Paraneoptera</taxon>
        <taxon>Hemiptera</taxon>
        <taxon>Sternorrhyncha</taxon>
        <taxon>Aphidomorpha</taxon>
        <taxon>Aphidoidea</taxon>
        <taxon>Aphididae</taxon>
        <taxon>Aphidini</taxon>
        <taxon>Aphis</taxon>
        <taxon>Aphis</taxon>
    </lineage>
</organism>
<dbReference type="SUPFAM" id="SSF53098">
    <property type="entry name" value="Ribonuclease H-like"/>
    <property type="match status" value="1"/>
</dbReference>
<keyword evidence="1" id="KW-0175">Coiled coil</keyword>
<dbReference type="EMBL" id="VUJU01013870">
    <property type="protein sequence ID" value="KAF0703501.1"/>
    <property type="molecule type" value="Genomic_DNA"/>
</dbReference>
<feature type="coiled-coil region" evidence="1">
    <location>
        <begin position="493"/>
        <end position="527"/>
    </location>
</feature>